<sequence>MNPSHWLHWGPSPALIAAGQKSVTPRLTWILCQITAGLTKGEPEFTLSGDAVTRCMDADPDRMQDDETARQSVKEVPRNLRWAVSPRTRTGCSAGSGVYCSRPANPVCQAERA</sequence>
<accession>A0ABP6ZMG1</accession>
<protein>
    <submittedName>
        <fullName evidence="1">Uncharacterized protein</fullName>
    </submittedName>
</protein>
<keyword evidence="2" id="KW-1185">Reference proteome</keyword>
<gene>
    <name evidence="1" type="ORF">GCM10022223_28580</name>
</gene>
<proteinExistence type="predicted"/>
<dbReference type="EMBL" id="BAAAZO010000004">
    <property type="protein sequence ID" value="GAA3610766.1"/>
    <property type="molecule type" value="Genomic_DNA"/>
</dbReference>
<dbReference type="Proteomes" id="UP001501074">
    <property type="component" value="Unassembled WGS sequence"/>
</dbReference>
<organism evidence="1 2">
    <name type="scientific">Kineosporia mesophila</name>
    <dbReference type="NCBI Taxonomy" id="566012"/>
    <lineage>
        <taxon>Bacteria</taxon>
        <taxon>Bacillati</taxon>
        <taxon>Actinomycetota</taxon>
        <taxon>Actinomycetes</taxon>
        <taxon>Kineosporiales</taxon>
        <taxon>Kineosporiaceae</taxon>
        <taxon>Kineosporia</taxon>
    </lineage>
</organism>
<evidence type="ECO:0000313" key="2">
    <source>
        <dbReference type="Proteomes" id="UP001501074"/>
    </source>
</evidence>
<comment type="caution">
    <text evidence="1">The sequence shown here is derived from an EMBL/GenBank/DDBJ whole genome shotgun (WGS) entry which is preliminary data.</text>
</comment>
<reference evidence="2" key="1">
    <citation type="journal article" date="2019" name="Int. J. Syst. Evol. Microbiol.">
        <title>The Global Catalogue of Microorganisms (GCM) 10K type strain sequencing project: providing services to taxonomists for standard genome sequencing and annotation.</title>
        <authorList>
            <consortium name="The Broad Institute Genomics Platform"/>
            <consortium name="The Broad Institute Genome Sequencing Center for Infectious Disease"/>
            <person name="Wu L."/>
            <person name="Ma J."/>
        </authorList>
    </citation>
    <scope>NUCLEOTIDE SEQUENCE [LARGE SCALE GENOMIC DNA]</scope>
    <source>
        <strain evidence="2">JCM 16902</strain>
    </source>
</reference>
<evidence type="ECO:0000313" key="1">
    <source>
        <dbReference type="EMBL" id="GAA3610766.1"/>
    </source>
</evidence>
<name>A0ABP6ZMG1_9ACTN</name>